<evidence type="ECO:0000313" key="3">
    <source>
        <dbReference type="Proteomes" id="UP001143330"/>
    </source>
</evidence>
<comment type="caution">
    <text evidence="2">The sequence shown here is derived from an EMBL/GenBank/DDBJ whole genome shotgun (WGS) entry which is preliminary data.</text>
</comment>
<accession>A0A9W6N9H9</accession>
<organism evidence="2 3">
    <name type="scientific">Ancylobacter defluvii</name>
    <dbReference type="NCBI Taxonomy" id="1282440"/>
    <lineage>
        <taxon>Bacteria</taxon>
        <taxon>Pseudomonadati</taxon>
        <taxon>Pseudomonadota</taxon>
        <taxon>Alphaproteobacteria</taxon>
        <taxon>Hyphomicrobiales</taxon>
        <taxon>Xanthobacteraceae</taxon>
        <taxon>Ancylobacter</taxon>
    </lineage>
</organism>
<reference evidence="2" key="2">
    <citation type="submission" date="2023-01" db="EMBL/GenBank/DDBJ databases">
        <authorList>
            <person name="Sun Q."/>
            <person name="Evtushenko L."/>
        </authorList>
    </citation>
    <scope>NUCLEOTIDE SEQUENCE</scope>
    <source>
        <strain evidence="2">VKM B-2789</strain>
    </source>
</reference>
<keyword evidence="1" id="KW-0812">Transmembrane</keyword>
<feature type="transmembrane region" description="Helical" evidence="1">
    <location>
        <begin position="15"/>
        <end position="35"/>
    </location>
</feature>
<evidence type="ECO:0000256" key="1">
    <source>
        <dbReference type="SAM" id="Phobius"/>
    </source>
</evidence>
<name>A0A9W6N9H9_9HYPH</name>
<dbReference type="EMBL" id="BSFM01000003">
    <property type="protein sequence ID" value="GLK82437.1"/>
    <property type="molecule type" value="Genomic_DNA"/>
</dbReference>
<keyword evidence="1" id="KW-0472">Membrane</keyword>
<evidence type="ECO:0000313" key="2">
    <source>
        <dbReference type="EMBL" id="GLK82437.1"/>
    </source>
</evidence>
<proteinExistence type="predicted"/>
<keyword evidence="1" id="KW-1133">Transmembrane helix</keyword>
<dbReference type="AlphaFoldDB" id="A0A9W6N9H9"/>
<protein>
    <submittedName>
        <fullName evidence="2">Uncharacterized protein</fullName>
    </submittedName>
</protein>
<gene>
    <name evidence="2" type="ORF">GCM10017653_05060</name>
</gene>
<dbReference type="RefSeq" id="WP_213363085.1">
    <property type="nucleotide sequence ID" value="NZ_BSFM01000003.1"/>
</dbReference>
<keyword evidence="3" id="KW-1185">Reference proteome</keyword>
<sequence>MPYDPERPSAGWRDIGAGFLLSAAILVGMVVFGDAGTDIDPLALRAADPPIVSRQLADDEQEDDAWGLYDDWRPDEPPTYQVMTPVTSSRARLYCRGELPAAFFNVRLEDYAHS</sequence>
<dbReference type="Proteomes" id="UP001143330">
    <property type="component" value="Unassembled WGS sequence"/>
</dbReference>
<reference evidence="2" key="1">
    <citation type="journal article" date="2014" name="Int. J. Syst. Evol. Microbiol.">
        <title>Complete genome sequence of Corynebacterium casei LMG S-19264T (=DSM 44701T), isolated from a smear-ripened cheese.</title>
        <authorList>
            <consortium name="US DOE Joint Genome Institute (JGI-PGF)"/>
            <person name="Walter F."/>
            <person name="Albersmeier A."/>
            <person name="Kalinowski J."/>
            <person name="Ruckert C."/>
        </authorList>
    </citation>
    <scope>NUCLEOTIDE SEQUENCE</scope>
    <source>
        <strain evidence="2">VKM B-2789</strain>
    </source>
</reference>